<accession>A0A6A4FFX1</accession>
<evidence type="ECO:0000256" key="1">
    <source>
        <dbReference type="SAM" id="Phobius"/>
    </source>
</evidence>
<dbReference type="EMBL" id="QXFT01000500">
    <property type="protein sequence ID" value="KAE9342221.1"/>
    <property type="molecule type" value="Genomic_DNA"/>
</dbReference>
<feature type="transmembrane region" description="Helical" evidence="1">
    <location>
        <begin position="6"/>
        <end position="39"/>
    </location>
</feature>
<sequence>MGVVVILLLCALIVFPLPFGLLVVAPPDVVMLCACFVYISGPRWRANADLWNDVKRQLSVFYCQVALTFIYPIYIYGFVSLAGIHQVIFVLLLPIIQIIAKNWVSRQLTDNDLKPESVIFIVEVFNALYVSNALHNSSSWKTTATIMAIDFTHFWLSMLDVVEALDEVKVLIDKIPQGHPIAKENFVHVAMRLVETEYTLKCPIKCRSTGASKVAWAAEMEAWVSSKSVPSKGSSSRQDLSLVKKVKGGRLPGKLLISSARARVFPVRPPQRRPRVETKAGLSPDADPNIIVNPNASLGLETIFSRQERAQFIRQSARVLFITEYIVLIEYAEVVLPIIYSLHEMVLFNMPNRAYYPALAEMSTENLLSSVVNVLVYSSLEFLSLIMVIIVLKRKVGFSTLRQLAFVLETQASMVQSKLTTLFVYVMQVPLVHLGADFSFKFAWIHRDS</sequence>
<evidence type="ECO:0000313" key="3">
    <source>
        <dbReference type="Proteomes" id="UP000434957"/>
    </source>
</evidence>
<keyword evidence="1" id="KW-0812">Transmembrane</keyword>
<protein>
    <submittedName>
        <fullName evidence="2">Uncharacterized protein</fullName>
    </submittedName>
</protein>
<feature type="transmembrane region" description="Helical" evidence="1">
    <location>
        <begin position="84"/>
        <end position="104"/>
    </location>
</feature>
<feature type="transmembrane region" description="Helical" evidence="1">
    <location>
        <begin position="371"/>
        <end position="392"/>
    </location>
</feature>
<keyword evidence="3" id="KW-1185">Reference proteome</keyword>
<feature type="transmembrane region" description="Helical" evidence="1">
    <location>
        <begin position="319"/>
        <end position="340"/>
    </location>
</feature>
<reference evidence="2 3" key="1">
    <citation type="submission" date="2018-08" db="EMBL/GenBank/DDBJ databases">
        <title>Genomic investigation of the strawberry pathogen Phytophthora fragariae indicates pathogenicity is determined by transcriptional variation in three key races.</title>
        <authorList>
            <person name="Adams T.M."/>
            <person name="Armitage A.D."/>
            <person name="Sobczyk M.K."/>
            <person name="Bates H.J."/>
            <person name="Dunwell J.M."/>
            <person name="Nellist C.F."/>
            <person name="Harrison R.J."/>
        </authorList>
    </citation>
    <scope>NUCLEOTIDE SEQUENCE [LARGE SCALE GENOMIC DNA]</scope>
    <source>
        <strain evidence="2 3">SCRP333</strain>
    </source>
</reference>
<keyword evidence="1" id="KW-1133">Transmembrane helix</keyword>
<dbReference type="AlphaFoldDB" id="A0A6A4FFX1"/>
<keyword evidence="1" id="KW-0472">Membrane</keyword>
<comment type="caution">
    <text evidence="2">The sequence shown here is derived from an EMBL/GenBank/DDBJ whole genome shotgun (WGS) entry which is preliminary data.</text>
</comment>
<proteinExistence type="predicted"/>
<gene>
    <name evidence="2" type="ORF">PR003_g9584</name>
</gene>
<evidence type="ECO:0000313" key="2">
    <source>
        <dbReference type="EMBL" id="KAE9342221.1"/>
    </source>
</evidence>
<organism evidence="2 3">
    <name type="scientific">Phytophthora rubi</name>
    <dbReference type="NCBI Taxonomy" id="129364"/>
    <lineage>
        <taxon>Eukaryota</taxon>
        <taxon>Sar</taxon>
        <taxon>Stramenopiles</taxon>
        <taxon>Oomycota</taxon>
        <taxon>Peronosporomycetes</taxon>
        <taxon>Peronosporales</taxon>
        <taxon>Peronosporaceae</taxon>
        <taxon>Phytophthora</taxon>
    </lineage>
</organism>
<name>A0A6A4FFX1_9STRA</name>
<dbReference type="Proteomes" id="UP000434957">
    <property type="component" value="Unassembled WGS sequence"/>
</dbReference>